<feature type="compositionally biased region" description="Low complexity" evidence="1">
    <location>
        <begin position="65"/>
        <end position="75"/>
    </location>
</feature>
<feature type="compositionally biased region" description="Basic residues" evidence="1">
    <location>
        <begin position="53"/>
        <end position="64"/>
    </location>
</feature>
<name>A0A0C6FBZ2_9HYPH</name>
<dbReference type="RefSeq" id="WP_060845880.1">
    <property type="nucleotide sequence ID" value="NZ_AP014704.1"/>
</dbReference>
<dbReference type="PATRIC" id="fig|270351.10.peg.911"/>
<dbReference type="KEGG" id="maqu:Maq22A_c04710"/>
<reference evidence="2 3" key="1">
    <citation type="journal article" date="2015" name="Genome Announc.">
        <title>Complete Genome Sequence of Methylobacterium aquaticum Strain 22A, Isolated from Racomitrium japonicum Moss.</title>
        <authorList>
            <person name="Tani A."/>
            <person name="Ogura Y."/>
            <person name="Hayashi T."/>
            <person name="Kimbara K."/>
        </authorList>
    </citation>
    <scope>NUCLEOTIDE SEQUENCE [LARGE SCALE GENOMIC DNA]</scope>
    <source>
        <strain evidence="2 3">MA-22A</strain>
    </source>
</reference>
<gene>
    <name evidence="2" type="ORF">Maq22A_c04710</name>
</gene>
<accession>A0A0C6FBZ2</accession>
<feature type="region of interest" description="Disordered" evidence="1">
    <location>
        <begin position="48"/>
        <end position="85"/>
    </location>
</feature>
<reference evidence="3" key="2">
    <citation type="submission" date="2015-01" db="EMBL/GenBank/DDBJ databases">
        <title>Complete genome sequence of Methylobacterium aquaticum strain 22A.</title>
        <authorList>
            <person name="Tani A."/>
            <person name="Ogura Y."/>
            <person name="Hayashi T."/>
        </authorList>
    </citation>
    <scope>NUCLEOTIDE SEQUENCE [LARGE SCALE GENOMIC DNA]</scope>
    <source>
        <strain evidence="3">MA-22A</strain>
    </source>
</reference>
<proteinExistence type="predicted"/>
<feature type="compositionally biased region" description="Acidic residues" evidence="1">
    <location>
        <begin position="76"/>
        <end position="85"/>
    </location>
</feature>
<dbReference type="EMBL" id="AP014704">
    <property type="protein sequence ID" value="BAQ44352.1"/>
    <property type="molecule type" value="Genomic_DNA"/>
</dbReference>
<organism evidence="2 3">
    <name type="scientific">Methylobacterium aquaticum</name>
    <dbReference type="NCBI Taxonomy" id="270351"/>
    <lineage>
        <taxon>Bacteria</taxon>
        <taxon>Pseudomonadati</taxon>
        <taxon>Pseudomonadota</taxon>
        <taxon>Alphaproteobacteria</taxon>
        <taxon>Hyphomicrobiales</taxon>
        <taxon>Methylobacteriaceae</taxon>
        <taxon>Methylobacterium</taxon>
    </lineage>
</organism>
<evidence type="ECO:0000256" key="1">
    <source>
        <dbReference type="SAM" id="MobiDB-lite"/>
    </source>
</evidence>
<evidence type="ECO:0000313" key="2">
    <source>
        <dbReference type="EMBL" id="BAQ44352.1"/>
    </source>
</evidence>
<dbReference type="STRING" id="270351.Maq22A_c04710"/>
<evidence type="ECO:0000313" key="3">
    <source>
        <dbReference type="Proteomes" id="UP000061432"/>
    </source>
</evidence>
<sequence>MRRSYICIDPDCPPAERFMVRLKDGGSSITFEAAAIATAEAKADRFEADAAKRAARRGPARKPRAASTAPAPAAAPEEDSRDDNP</sequence>
<dbReference type="Proteomes" id="UP000061432">
    <property type="component" value="Chromosome"/>
</dbReference>
<protein>
    <submittedName>
        <fullName evidence="2">Uncharacterized protein</fullName>
    </submittedName>
</protein>
<dbReference type="AlphaFoldDB" id="A0A0C6FBZ2"/>